<reference evidence="1" key="1">
    <citation type="submission" date="2023-03" db="EMBL/GenBank/DDBJ databases">
        <title>Chromosome-scale reference genome and RAD-based genetic map of yellow starthistle (Centaurea solstitialis) reveal putative structural variation and QTLs associated with invader traits.</title>
        <authorList>
            <person name="Reatini B."/>
            <person name="Cang F.A."/>
            <person name="Jiang Q."/>
            <person name="Mckibben M.T.W."/>
            <person name="Barker M.S."/>
            <person name="Rieseberg L.H."/>
            <person name="Dlugosch K.M."/>
        </authorList>
    </citation>
    <scope>NUCLEOTIDE SEQUENCE</scope>
    <source>
        <strain evidence="1">CAN-66</strain>
        <tissue evidence="1">Leaf</tissue>
    </source>
</reference>
<evidence type="ECO:0000313" key="1">
    <source>
        <dbReference type="EMBL" id="KAJ9556693.1"/>
    </source>
</evidence>
<dbReference type="AlphaFoldDB" id="A0AA38T964"/>
<proteinExistence type="predicted"/>
<keyword evidence="2" id="KW-1185">Reference proteome</keyword>
<evidence type="ECO:0000313" key="2">
    <source>
        <dbReference type="Proteomes" id="UP001172457"/>
    </source>
</evidence>
<dbReference type="Proteomes" id="UP001172457">
    <property type="component" value="Chromosome 3"/>
</dbReference>
<dbReference type="EMBL" id="JARYMX010000003">
    <property type="protein sequence ID" value="KAJ9556693.1"/>
    <property type="molecule type" value="Genomic_DNA"/>
</dbReference>
<protein>
    <submittedName>
        <fullName evidence="1">Uncharacterized protein</fullName>
    </submittedName>
</protein>
<gene>
    <name evidence="1" type="ORF">OSB04_011307</name>
</gene>
<sequence>MVSLESQDIFIRVHASLLKGVRDPPIQGFDTDSIKIKAFNFSTVLKFPFLALDPVAAFASQPQSSTEHRPIIDMLLHTCFLHFHSSPLRMG</sequence>
<name>A0AA38T964_9ASTR</name>
<comment type="caution">
    <text evidence="1">The sequence shown here is derived from an EMBL/GenBank/DDBJ whole genome shotgun (WGS) entry which is preliminary data.</text>
</comment>
<organism evidence="1 2">
    <name type="scientific">Centaurea solstitialis</name>
    <name type="common">yellow star-thistle</name>
    <dbReference type="NCBI Taxonomy" id="347529"/>
    <lineage>
        <taxon>Eukaryota</taxon>
        <taxon>Viridiplantae</taxon>
        <taxon>Streptophyta</taxon>
        <taxon>Embryophyta</taxon>
        <taxon>Tracheophyta</taxon>
        <taxon>Spermatophyta</taxon>
        <taxon>Magnoliopsida</taxon>
        <taxon>eudicotyledons</taxon>
        <taxon>Gunneridae</taxon>
        <taxon>Pentapetalae</taxon>
        <taxon>asterids</taxon>
        <taxon>campanulids</taxon>
        <taxon>Asterales</taxon>
        <taxon>Asteraceae</taxon>
        <taxon>Carduoideae</taxon>
        <taxon>Cardueae</taxon>
        <taxon>Centaureinae</taxon>
        <taxon>Centaurea</taxon>
    </lineage>
</organism>
<accession>A0AA38T964</accession>